<feature type="signal peptide" evidence="1">
    <location>
        <begin position="1"/>
        <end position="29"/>
    </location>
</feature>
<proteinExistence type="predicted"/>
<dbReference type="Proteomes" id="UP001595891">
    <property type="component" value="Unassembled WGS sequence"/>
</dbReference>
<keyword evidence="1" id="KW-0732">Signal</keyword>
<dbReference type="EMBL" id="JBHSFN010000001">
    <property type="protein sequence ID" value="MFC4585037.1"/>
    <property type="molecule type" value="Genomic_DNA"/>
</dbReference>
<organism evidence="2 3">
    <name type="scientific">Sphaerisporangium corydalis</name>
    <dbReference type="NCBI Taxonomy" id="1441875"/>
    <lineage>
        <taxon>Bacteria</taxon>
        <taxon>Bacillati</taxon>
        <taxon>Actinomycetota</taxon>
        <taxon>Actinomycetes</taxon>
        <taxon>Streptosporangiales</taxon>
        <taxon>Streptosporangiaceae</taxon>
        <taxon>Sphaerisporangium</taxon>
    </lineage>
</organism>
<sequence length="144" mass="14962">MNLKTLPARRLGLTLAAATLTLSATSVPAASAATLAIAPASTASAVVPLAAHWGTFVKSMRWTHAKSLAQSALASNGFTEWGHPGNMVIGWNGRAVVQVSFSPQSNFTRVAYSVTGVSSSDSSAAELARNNVRATIVKSVFFDE</sequence>
<protein>
    <submittedName>
        <fullName evidence="2">Uncharacterized protein</fullName>
    </submittedName>
</protein>
<evidence type="ECO:0000313" key="2">
    <source>
        <dbReference type="EMBL" id="MFC4585037.1"/>
    </source>
</evidence>
<accession>A0ABV9E8W7</accession>
<evidence type="ECO:0000256" key="1">
    <source>
        <dbReference type="SAM" id="SignalP"/>
    </source>
</evidence>
<gene>
    <name evidence="2" type="ORF">ACFO8L_03055</name>
</gene>
<dbReference type="RefSeq" id="WP_262841068.1">
    <property type="nucleotide sequence ID" value="NZ_JANZYP010000003.1"/>
</dbReference>
<feature type="chain" id="PRO_5046006291" evidence="1">
    <location>
        <begin position="30"/>
        <end position="144"/>
    </location>
</feature>
<keyword evidence="3" id="KW-1185">Reference proteome</keyword>
<evidence type="ECO:0000313" key="3">
    <source>
        <dbReference type="Proteomes" id="UP001595891"/>
    </source>
</evidence>
<comment type="caution">
    <text evidence="2">The sequence shown here is derived from an EMBL/GenBank/DDBJ whole genome shotgun (WGS) entry which is preliminary data.</text>
</comment>
<reference evidence="3" key="1">
    <citation type="journal article" date="2019" name="Int. J. Syst. Evol. Microbiol.">
        <title>The Global Catalogue of Microorganisms (GCM) 10K type strain sequencing project: providing services to taxonomists for standard genome sequencing and annotation.</title>
        <authorList>
            <consortium name="The Broad Institute Genomics Platform"/>
            <consortium name="The Broad Institute Genome Sequencing Center for Infectious Disease"/>
            <person name="Wu L."/>
            <person name="Ma J."/>
        </authorList>
    </citation>
    <scope>NUCLEOTIDE SEQUENCE [LARGE SCALE GENOMIC DNA]</scope>
    <source>
        <strain evidence="3">CCUG 49560</strain>
    </source>
</reference>
<name>A0ABV9E8W7_9ACTN</name>